<evidence type="ECO:0000259" key="1">
    <source>
        <dbReference type="Pfam" id="PF12146"/>
    </source>
</evidence>
<gene>
    <name evidence="2" type="ORF">PCON_08743</name>
</gene>
<keyword evidence="3" id="KW-1185">Reference proteome</keyword>
<dbReference type="PANTHER" id="PTHR11614">
    <property type="entry name" value="PHOSPHOLIPASE-RELATED"/>
    <property type="match status" value="1"/>
</dbReference>
<evidence type="ECO:0000313" key="2">
    <source>
        <dbReference type="EMBL" id="CCX30544.1"/>
    </source>
</evidence>
<dbReference type="OrthoDB" id="10249433at2759"/>
<evidence type="ECO:0000313" key="3">
    <source>
        <dbReference type="Proteomes" id="UP000018144"/>
    </source>
</evidence>
<accession>U4LEI6</accession>
<dbReference type="OMA" id="SYEGWSH"/>
<dbReference type="PRINTS" id="PR00111">
    <property type="entry name" value="ABHYDROLASE"/>
</dbReference>
<sequence>MATPQADSFAMVTETEAQVSLTDGLSVYTKTWSPASPPVAQIFFLHGFSDHCNAYYDLPKTIAKSGIEFFSFDQRGWGRSALDKTQWGVSGSTEQLFSDLDELLRLRLEAHPSIPLFLVGHSMGGGIALSYAYSGSLRSKLAGIAVWAPLIDLAPNAKPPGFVVTAGKFASKFVPNWKRPQKMDAESMSRDEAVCRDYAEDPLCHGTGTLLGIVEMLVRAKKLMREDVVRRFLPETPILVCHGTADRVTDCQASRRFVEMLGVRDKEFREYKGWYHKMHAEPGEDREIFVKDIVDWTLKRTNQAKPSGGVPKL</sequence>
<dbReference type="GO" id="GO:0016787">
    <property type="term" value="F:hydrolase activity"/>
    <property type="evidence" value="ECO:0007669"/>
    <property type="project" value="UniProtKB-KW"/>
</dbReference>
<dbReference type="AlphaFoldDB" id="U4LEI6"/>
<dbReference type="InterPro" id="IPR029058">
    <property type="entry name" value="AB_hydrolase_fold"/>
</dbReference>
<protein>
    <submittedName>
        <fullName evidence="2">Similar to Probable serine hydrolase C5E4.05c acc. no. O94305</fullName>
    </submittedName>
</protein>
<dbReference type="InterPro" id="IPR000073">
    <property type="entry name" value="AB_hydrolase_1"/>
</dbReference>
<proteinExistence type="predicted"/>
<dbReference type="InterPro" id="IPR022742">
    <property type="entry name" value="Hydrolase_4"/>
</dbReference>
<dbReference type="Gene3D" id="3.40.50.1820">
    <property type="entry name" value="alpha/beta hydrolase"/>
    <property type="match status" value="1"/>
</dbReference>
<dbReference type="SUPFAM" id="SSF53474">
    <property type="entry name" value="alpha/beta-Hydrolases"/>
    <property type="match status" value="1"/>
</dbReference>
<dbReference type="STRING" id="1076935.U4LEI6"/>
<keyword evidence="2" id="KW-0378">Hydrolase</keyword>
<feature type="domain" description="Serine aminopeptidase S33" evidence="1">
    <location>
        <begin position="37"/>
        <end position="282"/>
    </location>
</feature>
<dbReference type="Pfam" id="PF12146">
    <property type="entry name" value="Hydrolase_4"/>
    <property type="match status" value="1"/>
</dbReference>
<dbReference type="eggNOG" id="KOG1455">
    <property type="taxonomic scope" value="Eukaryota"/>
</dbReference>
<reference evidence="2 3" key="1">
    <citation type="journal article" date="2013" name="PLoS Genet.">
        <title>The genome and development-dependent transcriptomes of Pyronema confluens: a window into fungal evolution.</title>
        <authorList>
            <person name="Traeger S."/>
            <person name="Altegoer F."/>
            <person name="Freitag M."/>
            <person name="Gabaldon T."/>
            <person name="Kempken F."/>
            <person name="Kumar A."/>
            <person name="Marcet-Houben M."/>
            <person name="Poggeler S."/>
            <person name="Stajich J.E."/>
            <person name="Nowrousian M."/>
        </authorList>
    </citation>
    <scope>NUCLEOTIDE SEQUENCE [LARGE SCALE GENOMIC DNA]</scope>
    <source>
        <strain evidence="3">CBS 100304</strain>
        <tissue evidence="2">Vegetative mycelium</tissue>
    </source>
</reference>
<dbReference type="Proteomes" id="UP000018144">
    <property type="component" value="Unassembled WGS sequence"/>
</dbReference>
<dbReference type="EMBL" id="HF935442">
    <property type="protein sequence ID" value="CCX30544.1"/>
    <property type="molecule type" value="Genomic_DNA"/>
</dbReference>
<dbReference type="InterPro" id="IPR051044">
    <property type="entry name" value="MAG_DAG_Lipase"/>
</dbReference>
<name>U4LEI6_PYROM</name>
<organism evidence="2 3">
    <name type="scientific">Pyronema omphalodes (strain CBS 100304)</name>
    <name type="common">Pyronema confluens</name>
    <dbReference type="NCBI Taxonomy" id="1076935"/>
    <lineage>
        <taxon>Eukaryota</taxon>
        <taxon>Fungi</taxon>
        <taxon>Dikarya</taxon>
        <taxon>Ascomycota</taxon>
        <taxon>Pezizomycotina</taxon>
        <taxon>Pezizomycetes</taxon>
        <taxon>Pezizales</taxon>
        <taxon>Pyronemataceae</taxon>
        <taxon>Pyronema</taxon>
    </lineage>
</organism>